<proteinExistence type="predicted"/>
<dbReference type="EMBL" id="CP064791">
    <property type="protein sequence ID" value="QSG15341.1"/>
    <property type="molecule type" value="Genomic_DNA"/>
</dbReference>
<keyword evidence="2" id="KW-1185">Reference proteome</keyword>
<accession>A0A897NSX6</accession>
<evidence type="ECO:0000313" key="2">
    <source>
        <dbReference type="Proteomes" id="UP000663292"/>
    </source>
</evidence>
<dbReference type="RefSeq" id="WP_229120616.1">
    <property type="nucleotide sequence ID" value="NZ_CP064791.1"/>
</dbReference>
<evidence type="ECO:0000313" key="1">
    <source>
        <dbReference type="EMBL" id="QSG15341.1"/>
    </source>
</evidence>
<protein>
    <submittedName>
        <fullName evidence="1">HEAT repeats containing protein</fullName>
    </submittedName>
</protein>
<dbReference type="Proteomes" id="UP000663292">
    <property type="component" value="Chromosome"/>
</dbReference>
<name>A0A897NSX6_9EURY</name>
<organism evidence="1 2">
    <name type="scientific">Halapricum desulfuricans</name>
    <dbReference type="NCBI Taxonomy" id="2841257"/>
    <lineage>
        <taxon>Archaea</taxon>
        <taxon>Methanobacteriati</taxon>
        <taxon>Methanobacteriota</taxon>
        <taxon>Stenosarchaea group</taxon>
        <taxon>Halobacteria</taxon>
        <taxon>Halobacteriales</taxon>
        <taxon>Haloarculaceae</taxon>
        <taxon>Halapricum</taxon>
    </lineage>
</organism>
<reference evidence="1 2" key="1">
    <citation type="submission" date="2020-11" db="EMBL/GenBank/DDBJ databases">
        <title>Carbohydrate-dependent, anaerobic sulfur respiration: A novel catabolism in halophilic archaea.</title>
        <authorList>
            <person name="Sorokin D.Y."/>
            <person name="Messina E."/>
            <person name="Smedile F."/>
            <person name="La Cono V."/>
            <person name="Hallsworth J.E."/>
            <person name="Yakimov M.M."/>
        </authorList>
    </citation>
    <scope>NUCLEOTIDE SEQUENCE [LARGE SCALE GENOMIC DNA]</scope>
    <source>
        <strain evidence="1 2">HSR-Est</strain>
    </source>
</reference>
<sequence length="146" mass="16752">MSTTPGQLILAFDRDQTVDVNPPANKEAVPLSWIEHWDAETNHEVWAIGNQELKSEAGIPGVREAVLELENEWYREFTETDDDDSVDGWPRRARRVEMLAELFPDADGYVVVDDKDLSYVDGWSHYFPWEFVDAVRTGELTLDVPE</sequence>
<gene>
    <name evidence="1" type="ORF">HSEST_1821</name>
</gene>
<dbReference type="GeneID" id="68858455"/>
<dbReference type="AlphaFoldDB" id="A0A897NSX6"/>